<evidence type="ECO:0000313" key="2">
    <source>
        <dbReference type="Proteomes" id="UP000030645"/>
    </source>
</evidence>
<proteinExistence type="predicted"/>
<keyword evidence="2" id="KW-1185">Reference proteome</keyword>
<dbReference type="AlphaFoldDB" id="W9SCR9"/>
<evidence type="ECO:0000313" key="1">
    <source>
        <dbReference type="EMBL" id="EXC21913.1"/>
    </source>
</evidence>
<accession>W9SCR9</accession>
<name>W9SCR9_9ROSA</name>
<organism evidence="1 2">
    <name type="scientific">Morus notabilis</name>
    <dbReference type="NCBI Taxonomy" id="981085"/>
    <lineage>
        <taxon>Eukaryota</taxon>
        <taxon>Viridiplantae</taxon>
        <taxon>Streptophyta</taxon>
        <taxon>Embryophyta</taxon>
        <taxon>Tracheophyta</taxon>
        <taxon>Spermatophyta</taxon>
        <taxon>Magnoliopsida</taxon>
        <taxon>eudicotyledons</taxon>
        <taxon>Gunneridae</taxon>
        <taxon>Pentapetalae</taxon>
        <taxon>rosids</taxon>
        <taxon>fabids</taxon>
        <taxon>Rosales</taxon>
        <taxon>Moraceae</taxon>
        <taxon>Moreae</taxon>
        <taxon>Morus</taxon>
    </lineage>
</organism>
<protein>
    <submittedName>
        <fullName evidence="1">Uncharacterized protein</fullName>
    </submittedName>
</protein>
<dbReference type="EMBL" id="KE345956">
    <property type="protein sequence ID" value="EXC21913.1"/>
    <property type="molecule type" value="Genomic_DNA"/>
</dbReference>
<sequence length="76" mass="8780">MLKTGNSDTCQRQMQPLELRMIVKIEYRRLGNGFLLVKERNKLIHGPLILNKPLLLPVSYEPSLSSTEFKLRRSGL</sequence>
<dbReference type="Proteomes" id="UP000030645">
    <property type="component" value="Unassembled WGS sequence"/>
</dbReference>
<reference evidence="2" key="1">
    <citation type="submission" date="2013-01" db="EMBL/GenBank/DDBJ databases">
        <title>Draft Genome Sequence of a Mulberry Tree, Morus notabilis C.K. Schneid.</title>
        <authorList>
            <person name="He N."/>
            <person name="Zhao S."/>
        </authorList>
    </citation>
    <scope>NUCLEOTIDE SEQUENCE</scope>
</reference>
<gene>
    <name evidence="1" type="ORF">L484_011078</name>
</gene>